<comment type="caution">
    <text evidence="1">The sequence shown here is derived from an EMBL/GenBank/DDBJ whole genome shotgun (WGS) entry which is preliminary data.</text>
</comment>
<evidence type="ECO:0000313" key="2">
    <source>
        <dbReference type="Proteomes" id="UP001345963"/>
    </source>
</evidence>
<protein>
    <submittedName>
        <fullName evidence="1">Uncharacterized protein</fullName>
    </submittedName>
</protein>
<organism evidence="1 2">
    <name type="scientific">Ataeniobius toweri</name>
    <dbReference type="NCBI Taxonomy" id="208326"/>
    <lineage>
        <taxon>Eukaryota</taxon>
        <taxon>Metazoa</taxon>
        <taxon>Chordata</taxon>
        <taxon>Craniata</taxon>
        <taxon>Vertebrata</taxon>
        <taxon>Euteleostomi</taxon>
        <taxon>Actinopterygii</taxon>
        <taxon>Neopterygii</taxon>
        <taxon>Teleostei</taxon>
        <taxon>Neoteleostei</taxon>
        <taxon>Acanthomorphata</taxon>
        <taxon>Ovalentaria</taxon>
        <taxon>Atherinomorphae</taxon>
        <taxon>Cyprinodontiformes</taxon>
        <taxon>Goodeidae</taxon>
        <taxon>Ataeniobius</taxon>
    </lineage>
</organism>
<dbReference type="EMBL" id="JAHUTI010049317">
    <property type="protein sequence ID" value="MED6247485.1"/>
    <property type="molecule type" value="Genomic_DNA"/>
</dbReference>
<dbReference type="Proteomes" id="UP001345963">
    <property type="component" value="Unassembled WGS sequence"/>
</dbReference>
<sequence length="103" mass="11645">MQSHRPYPDVLHRGTDLSPRQDKRLQISNLGPTGRFRHAFQLKTVQLLLRKIICIHTFIMNTNGKSVDESCTRNSSSPKVDNTDFEAAVTLTFHCCQLNGSTC</sequence>
<name>A0ABU7BCX4_9TELE</name>
<keyword evidence="2" id="KW-1185">Reference proteome</keyword>
<proteinExistence type="predicted"/>
<gene>
    <name evidence="1" type="ORF">ATANTOWER_004043</name>
</gene>
<accession>A0ABU7BCX4</accession>
<reference evidence="1 2" key="1">
    <citation type="submission" date="2021-07" db="EMBL/GenBank/DDBJ databases">
        <authorList>
            <person name="Palmer J.M."/>
        </authorList>
    </citation>
    <scope>NUCLEOTIDE SEQUENCE [LARGE SCALE GENOMIC DNA]</scope>
    <source>
        <strain evidence="1 2">AT_MEX2019</strain>
        <tissue evidence="1">Muscle</tissue>
    </source>
</reference>
<evidence type="ECO:0000313" key="1">
    <source>
        <dbReference type="EMBL" id="MED6247485.1"/>
    </source>
</evidence>